<name>A0A7W2TTY6_9GAMM</name>
<dbReference type="InterPro" id="IPR007788">
    <property type="entry name" value="QCT"/>
</dbReference>
<organism evidence="2 3">
    <name type="scientific">Sediminihaliea albiluteola</name>
    <dbReference type="NCBI Taxonomy" id="2758564"/>
    <lineage>
        <taxon>Bacteria</taxon>
        <taxon>Pseudomonadati</taxon>
        <taxon>Pseudomonadota</taxon>
        <taxon>Gammaproteobacteria</taxon>
        <taxon>Cellvibrionales</taxon>
        <taxon>Halieaceae</taxon>
        <taxon>Sediminihaliea</taxon>
    </lineage>
</organism>
<evidence type="ECO:0000313" key="3">
    <source>
        <dbReference type="Proteomes" id="UP000539350"/>
    </source>
</evidence>
<dbReference type="AlphaFoldDB" id="A0A7W2TTY6"/>
<keyword evidence="3" id="KW-1185">Reference proteome</keyword>
<keyword evidence="2" id="KW-0808">Transferase</keyword>
<keyword evidence="1" id="KW-0732">Signal</keyword>
<protein>
    <submittedName>
        <fullName evidence="2">Glutaminyl-peptide cyclotransferase</fullName>
    </submittedName>
</protein>
<dbReference type="Proteomes" id="UP000539350">
    <property type="component" value="Unassembled WGS sequence"/>
</dbReference>
<feature type="signal peptide" evidence="1">
    <location>
        <begin position="1"/>
        <end position="20"/>
    </location>
</feature>
<accession>A0A7W2TTY6</accession>
<sequence length="258" mass="29541">MKKNLLIALLSLLWTVQLGAQSLYDYRVVDKQAQSRQNFVQGLQIVDGKWYVSTGGYGESQLLRYSFDSGQLEASQRLHPRLFGEGLTVVGNEIYQLTWRARLMLVYERDSFKPLRWFRIPGEGWGLTWNGEQLIYSDGSDQLFFMQPDSGEITDSIRVTAGGQAVTRLNELEWIDGKVWANIWQSDEIVIIDPDSGRVTGRLDLSGLLPDSDRQRNTDVLNGIAQNPQDGGIWVTGKRWPWLYRIELVERPEQKTTD</sequence>
<feature type="chain" id="PRO_5031029060" evidence="1">
    <location>
        <begin position="21"/>
        <end position="258"/>
    </location>
</feature>
<dbReference type="GO" id="GO:0016603">
    <property type="term" value="F:glutaminyl-peptide cyclotransferase activity"/>
    <property type="evidence" value="ECO:0007669"/>
    <property type="project" value="InterPro"/>
</dbReference>
<dbReference type="RefSeq" id="WP_182168766.1">
    <property type="nucleotide sequence ID" value="NZ_JACFXU010000013.1"/>
</dbReference>
<comment type="caution">
    <text evidence="2">The sequence shown here is derived from an EMBL/GenBank/DDBJ whole genome shotgun (WGS) entry which is preliminary data.</text>
</comment>
<dbReference type="Gene3D" id="2.130.10.10">
    <property type="entry name" value="YVTN repeat-like/Quinoprotein amine dehydrogenase"/>
    <property type="match status" value="1"/>
</dbReference>
<evidence type="ECO:0000256" key="1">
    <source>
        <dbReference type="SAM" id="SignalP"/>
    </source>
</evidence>
<reference evidence="2 3" key="1">
    <citation type="submission" date="2020-07" db="EMBL/GenBank/DDBJ databases">
        <title>Halieaceae bacterium, F7430, whole genome shotgun sequencing project.</title>
        <authorList>
            <person name="Jiang S."/>
            <person name="Liu Z.W."/>
            <person name="Du Z.J."/>
        </authorList>
    </citation>
    <scope>NUCLEOTIDE SEQUENCE [LARGE SCALE GENOMIC DNA]</scope>
    <source>
        <strain evidence="2 3">F7430</strain>
    </source>
</reference>
<proteinExistence type="predicted"/>
<dbReference type="PANTHER" id="PTHR31270:SF1">
    <property type="entry name" value="GLUTAMINYL-PEPTIDE CYCLOTRANSFERASE"/>
    <property type="match status" value="1"/>
</dbReference>
<dbReference type="InterPro" id="IPR015943">
    <property type="entry name" value="WD40/YVTN_repeat-like_dom_sf"/>
</dbReference>
<dbReference type="EMBL" id="JACFXU010000013">
    <property type="protein sequence ID" value="MBA6411924.1"/>
    <property type="molecule type" value="Genomic_DNA"/>
</dbReference>
<dbReference type="Pfam" id="PF05096">
    <property type="entry name" value="Glu_cyclase_2"/>
    <property type="match status" value="1"/>
</dbReference>
<dbReference type="SUPFAM" id="SSF50969">
    <property type="entry name" value="YVTN repeat-like/Quinoprotein amine dehydrogenase"/>
    <property type="match status" value="1"/>
</dbReference>
<gene>
    <name evidence="2" type="ORF">H2508_02215</name>
</gene>
<dbReference type="InterPro" id="IPR011044">
    <property type="entry name" value="Quino_amine_DH_bsu"/>
</dbReference>
<dbReference type="PANTHER" id="PTHR31270">
    <property type="entry name" value="GLUTAMINYL-PEPTIDE CYCLOTRANSFERASE"/>
    <property type="match status" value="1"/>
</dbReference>
<evidence type="ECO:0000313" key="2">
    <source>
        <dbReference type="EMBL" id="MBA6411924.1"/>
    </source>
</evidence>